<comment type="caution">
    <text evidence="4">The sequence shown here is derived from an EMBL/GenBank/DDBJ whole genome shotgun (WGS) entry which is preliminary data.</text>
</comment>
<accession>A0A852VV03</accession>
<keyword evidence="2" id="KW-1133">Transmembrane helix</keyword>
<gene>
    <name evidence="4" type="ORF">BJY20_001506</name>
</gene>
<dbReference type="InterPro" id="IPR016035">
    <property type="entry name" value="Acyl_Trfase/lysoPLipase"/>
</dbReference>
<dbReference type="AlphaFoldDB" id="A0A852VV03"/>
<feature type="transmembrane region" description="Helical" evidence="2">
    <location>
        <begin position="404"/>
        <end position="422"/>
    </location>
</feature>
<feature type="transmembrane region" description="Helical" evidence="2">
    <location>
        <begin position="33"/>
        <end position="50"/>
    </location>
</feature>
<dbReference type="GO" id="GO:0004623">
    <property type="term" value="F:phospholipase A2 activity"/>
    <property type="evidence" value="ECO:0007669"/>
    <property type="project" value="TreeGrafter"/>
</dbReference>
<dbReference type="Proteomes" id="UP000554054">
    <property type="component" value="Unassembled WGS sequence"/>
</dbReference>
<feature type="transmembrane region" description="Helical" evidence="2">
    <location>
        <begin position="364"/>
        <end position="383"/>
    </location>
</feature>
<dbReference type="PANTHER" id="PTHR10728">
    <property type="entry name" value="CYTOSOLIC PHOSPHOLIPASE A2"/>
    <property type="match status" value="1"/>
</dbReference>
<dbReference type="GO" id="GO:0005829">
    <property type="term" value="C:cytosol"/>
    <property type="evidence" value="ECO:0007669"/>
    <property type="project" value="TreeGrafter"/>
</dbReference>
<dbReference type="SUPFAM" id="SSF52151">
    <property type="entry name" value="FabD/lysophospholipase-like"/>
    <property type="match status" value="2"/>
</dbReference>
<dbReference type="EMBL" id="JACCAE010000001">
    <property type="protein sequence ID" value="NYF98114.1"/>
    <property type="molecule type" value="Genomic_DNA"/>
</dbReference>
<proteinExistence type="predicted"/>
<sequence>MDEYIEVNEVAGGRPEYRLNRVQMERRGRGRSIATTFMLFVALLVLQLPLRRVADGAWEVAFVASRTVDLPVVVVAARLSLLVDLVMIGVYLALTWRSLELMWAWERRSKLRRVAYAAAIAVVIGAVMDLAEDVVLWIETGAPDWQGDLSVPWTGWMRWFVCAGLVVVLLVALDSWRRWGKPPLDTGDGAEKGEEDGTDEAEKDQLHRIICCSGGGVRSAAFCLGGLQELTDRGLYADTDHVIGVSGGGYIAAAYHTVRWHSGDSDDDANWEEMTPPAFAPGTPEVQRLRRNSSYLLDSGNSALQGLLSLLFGIVVNLVLLTAVLGATAWLLGWYLVASGGLSGWHTATAASLEFTFGPWQEALWIWLVPAFGVALFVLERVVEKYLTIPFDKRMPIRRLSGALITYGTLLTLLLLGVPTALEWMHNFAASSGSAAANLLHALGFVPNDVCIEQLKQGTPKKPATACGVTSTMSLTTGVAAGELGGRASAPWVSVGGAMAVLTAVLAVARSARGALGGDGAPGAGRGAGLGALLAKVWLKVKDVVLPWAATVTIAVVLLVLLLRWTAGLVAVPEMLASWDLALGFLATLLALRLLTDVNRTSLHHFYRERLSFAFIVQRSTKAAGPLSYRKSLRFSQSRPPETRPGPRLVACAVANINDPGVVPVNRGCAPFVFDDTQIGLTDQQLPSGVALTPSAFYEYAADRRFRDATIPAAMAMSGAAFSPLAGRQNKRLNPYRLVLALANARLGVWLPNPLWIDNLATVRRLVRTRNEPETLRAWPDLSPTERKLLVKDYLNRPDQRWLWDLLPDPGTTKGNDPRFVRPPEWQQPEPQVGGAPLWLSLRVAVYRLANAVIGAQSKPGPSRLLKEAVGRTSIYDRKLYITDGGHYDNLGLVEALRRRPKEIIVLDASADPEDTFRALGEAIATARMDLNCEVTFDPRSMRRLTAERSTAAWGNGHYRFDDDNTEGVIRMVKVIMVEGLPWDVEAYSGNNPKFPRTGTGDQLYDEFDLEAYRILGREVTKKLIANPPPKRTGRLAYWRKVGACIRGVPQ</sequence>
<feature type="domain" description="PNPLA" evidence="3">
    <location>
        <begin position="210"/>
        <end position="266"/>
    </location>
</feature>
<keyword evidence="5" id="KW-1185">Reference proteome</keyword>
<dbReference type="Pfam" id="PF01734">
    <property type="entry name" value="Patatin"/>
    <property type="match status" value="1"/>
</dbReference>
<dbReference type="Gene3D" id="3.40.1090.10">
    <property type="entry name" value="Cytosolic phospholipase A2 catalytic domain"/>
    <property type="match status" value="1"/>
</dbReference>
<evidence type="ECO:0000313" key="5">
    <source>
        <dbReference type="Proteomes" id="UP000554054"/>
    </source>
</evidence>
<evidence type="ECO:0000256" key="1">
    <source>
        <dbReference type="ARBA" id="ARBA00023098"/>
    </source>
</evidence>
<keyword evidence="1" id="KW-0443">Lipid metabolism</keyword>
<dbReference type="GO" id="GO:0046475">
    <property type="term" value="P:glycerophospholipid catabolic process"/>
    <property type="evidence" value="ECO:0007669"/>
    <property type="project" value="TreeGrafter"/>
</dbReference>
<feature type="transmembrane region" description="Helical" evidence="2">
    <location>
        <begin position="156"/>
        <end position="173"/>
    </location>
</feature>
<keyword evidence="2" id="KW-0472">Membrane</keyword>
<dbReference type="InterPro" id="IPR002641">
    <property type="entry name" value="PNPLA_dom"/>
</dbReference>
<reference evidence="4 5" key="1">
    <citation type="submission" date="2020-07" db="EMBL/GenBank/DDBJ databases">
        <title>Sequencing the genomes of 1000 actinobacteria strains.</title>
        <authorList>
            <person name="Klenk H.-P."/>
        </authorList>
    </citation>
    <scope>NUCLEOTIDE SEQUENCE [LARGE SCALE GENOMIC DNA]</scope>
    <source>
        <strain evidence="4 5">DSM 26154</strain>
    </source>
</reference>
<evidence type="ECO:0000256" key="2">
    <source>
        <dbReference type="SAM" id="Phobius"/>
    </source>
</evidence>
<protein>
    <recommendedName>
        <fullName evidence="3">PNPLA domain-containing protein</fullName>
    </recommendedName>
</protein>
<evidence type="ECO:0000259" key="3">
    <source>
        <dbReference type="Pfam" id="PF01734"/>
    </source>
</evidence>
<feature type="transmembrane region" description="Helical" evidence="2">
    <location>
        <begin position="307"/>
        <end position="337"/>
    </location>
</feature>
<evidence type="ECO:0000313" key="4">
    <source>
        <dbReference type="EMBL" id="NYF98114.1"/>
    </source>
</evidence>
<feature type="transmembrane region" description="Helical" evidence="2">
    <location>
        <begin position="70"/>
        <end position="94"/>
    </location>
</feature>
<dbReference type="RefSeq" id="WP_185990963.1">
    <property type="nucleotide sequence ID" value="NZ_JACCAE010000001.1"/>
</dbReference>
<keyword evidence="2" id="KW-0812">Transmembrane</keyword>
<feature type="transmembrane region" description="Helical" evidence="2">
    <location>
        <begin position="114"/>
        <end position="136"/>
    </location>
</feature>
<name>A0A852VV03_9MICO</name>
<dbReference type="PANTHER" id="PTHR10728:SF40">
    <property type="entry name" value="PATATIN FAMILY PROTEIN"/>
    <property type="match status" value="1"/>
</dbReference>
<feature type="transmembrane region" description="Helical" evidence="2">
    <location>
        <begin position="544"/>
        <end position="565"/>
    </location>
</feature>
<organism evidence="4 5">
    <name type="scientific">Janibacter cremeus</name>
    <dbReference type="NCBI Taxonomy" id="1285192"/>
    <lineage>
        <taxon>Bacteria</taxon>
        <taxon>Bacillati</taxon>
        <taxon>Actinomycetota</taxon>
        <taxon>Actinomycetes</taxon>
        <taxon>Micrococcales</taxon>
        <taxon>Intrasporangiaceae</taxon>
        <taxon>Janibacter</taxon>
    </lineage>
</organism>
<feature type="transmembrane region" description="Helical" evidence="2">
    <location>
        <begin position="490"/>
        <end position="509"/>
    </location>
</feature>